<dbReference type="Proteomes" id="UP000535020">
    <property type="component" value="Unassembled WGS sequence"/>
</dbReference>
<dbReference type="SUPFAM" id="SSF48403">
    <property type="entry name" value="Ankyrin repeat"/>
    <property type="match status" value="1"/>
</dbReference>
<proteinExistence type="predicted"/>
<dbReference type="Gene3D" id="1.25.40.20">
    <property type="entry name" value="Ankyrin repeat-containing domain"/>
    <property type="match status" value="1"/>
</dbReference>
<evidence type="ECO:0000313" key="5">
    <source>
        <dbReference type="Proteomes" id="UP000535020"/>
    </source>
</evidence>
<dbReference type="PROSITE" id="PS50297">
    <property type="entry name" value="ANK_REP_REGION"/>
    <property type="match status" value="1"/>
</dbReference>
<dbReference type="PANTHER" id="PTHR24171:SF8">
    <property type="entry name" value="BRCA1-ASSOCIATED RING DOMAIN PROTEIN 1"/>
    <property type="match status" value="1"/>
</dbReference>
<feature type="repeat" description="ANK" evidence="3">
    <location>
        <begin position="74"/>
        <end position="106"/>
    </location>
</feature>
<accession>A0A7Y8Y3H1</accession>
<dbReference type="Pfam" id="PF00023">
    <property type="entry name" value="Ank"/>
    <property type="match status" value="1"/>
</dbReference>
<evidence type="ECO:0000256" key="2">
    <source>
        <dbReference type="ARBA" id="ARBA00023043"/>
    </source>
</evidence>
<dbReference type="AlphaFoldDB" id="A0A7Y8Y3H1"/>
<dbReference type="GO" id="GO:0085020">
    <property type="term" value="P:protein K6-linked ubiquitination"/>
    <property type="evidence" value="ECO:0007669"/>
    <property type="project" value="TreeGrafter"/>
</dbReference>
<reference evidence="4 5" key="1">
    <citation type="submission" date="2020-07" db="EMBL/GenBank/DDBJ databases">
        <authorList>
            <person name="Sun Q."/>
        </authorList>
    </citation>
    <scope>NUCLEOTIDE SEQUENCE [LARGE SCALE GENOMIC DNA]</scope>
    <source>
        <strain evidence="4 5">MAH-1</strain>
    </source>
</reference>
<evidence type="ECO:0000256" key="3">
    <source>
        <dbReference type="PROSITE-ProRule" id="PRU00023"/>
    </source>
</evidence>
<sequence>MKKLILIFGIALLIANCQKKENDIPEKLLGNDYKLFENTPVKNLALAVQREDILKITEEAQKNRHFINYQEKTYGNTLLMLAINNNDYRSVDALLKIGADPNIHDHYRGGTAVIFAAENDDPKYLRSVLEYHGDPNAIENIPYKEDDKIRQTALLAAISTLDTGSLKKVKLLIRAGAHLNYHSYGHTNLPLSEAIMLDRLDVALYLLQNDADFNLMLYKTINGEKIYILKALRKCIIDLQSEQYKNKLEVIKFLKGKGLDYNKEPIPDYILVKIKKKYPDSWEEFASKY</sequence>
<keyword evidence="1" id="KW-0677">Repeat</keyword>
<dbReference type="PROSITE" id="PS50088">
    <property type="entry name" value="ANK_REPEAT"/>
    <property type="match status" value="1"/>
</dbReference>
<dbReference type="GO" id="GO:0004842">
    <property type="term" value="F:ubiquitin-protein transferase activity"/>
    <property type="evidence" value="ECO:0007669"/>
    <property type="project" value="TreeGrafter"/>
</dbReference>
<organism evidence="4 5">
    <name type="scientific">Flavobacterium agri</name>
    <dbReference type="NCBI Taxonomy" id="2743471"/>
    <lineage>
        <taxon>Bacteria</taxon>
        <taxon>Pseudomonadati</taxon>
        <taxon>Bacteroidota</taxon>
        <taxon>Flavobacteriia</taxon>
        <taxon>Flavobacteriales</taxon>
        <taxon>Flavobacteriaceae</taxon>
        <taxon>Flavobacterium</taxon>
    </lineage>
</organism>
<dbReference type="InterPro" id="IPR002110">
    <property type="entry name" value="Ankyrin_rpt"/>
</dbReference>
<name>A0A7Y8Y3H1_9FLAO</name>
<dbReference type="PANTHER" id="PTHR24171">
    <property type="entry name" value="ANKYRIN REPEAT DOMAIN-CONTAINING PROTEIN 39-RELATED"/>
    <property type="match status" value="1"/>
</dbReference>
<dbReference type="Pfam" id="PF12796">
    <property type="entry name" value="Ank_2"/>
    <property type="match status" value="1"/>
</dbReference>
<protein>
    <submittedName>
        <fullName evidence="4">Ankyrin repeat domain-containing protein</fullName>
    </submittedName>
</protein>
<dbReference type="SMART" id="SM00248">
    <property type="entry name" value="ANK"/>
    <property type="match status" value="4"/>
</dbReference>
<keyword evidence="5" id="KW-1185">Reference proteome</keyword>
<dbReference type="RefSeq" id="WP_176006746.1">
    <property type="nucleotide sequence ID" value="NZ_JABWMI010000015.1"/>
</dbReference>
<dbReference type="EMBL" id="JACBJI010000006">
    <property type="protein sequence ID" value="NYA71934.1"/>
    <property type="molecule type" value="Genomic_DNA"/>
</dbReference>
<dbReference type="InterPro" id="IPR036770">
    <property type="entry name" value="Ankyrin_rpt-contain_sf"/>
</dbReference>
<gene>
    <name evidence="4" type="ORF">HZF10_13475</name>
</gene>
<keyword evidence="2 3" id="KW-0040">ANK repeat</keyword>
<evidence type="ECO:0000256" key="1">
    <source>
        <dbReference type="ARBA" id="ARBA00022737"/>
    </source>
</evidence>
<evidence type="ECO:0000313" key="4">
    <source>
        <dbReference type="EMBL" id="NYA71934.1"/>
    </source>
</evidence>
<comment type="caution">
    <text evidence="4">The sequence shown here is derived from an EMBL/GenBank/DDBJ whole genome shotgun (WGS) entry which is preliminary data.</text>
</comment>